<dbReference type="OrthoDB" id="9762833at2"/>
<evidence type="ECO:0000256" key="7">
    <source>
        <dbReference type="SAM" id="Phobius"/>
    </source>
</evidence>
<feature type="transmembrane region" description="Helical" evidence="7">
    <location>
        <begin position="184"/>
        <end position="208"/>
    </location>
</feature>
<name>A0A1E5IT52_SHECO</name>
<feature type="transmembrane region" description="Helical" evidence="7">
    <location>
        <begin position="389"/>
        <end position="410"/>
    </location>
</feature>
<feature type="transmembrane region" description="Helical" evidence="7">
    <location>
        <begin position="430"/>
        <end position="448"/>
    </location>
</feature>
<dbReference type="PROSITE" id="PS50267">
    <property type="entry name" value="NA_NEUROTRAN_SYMP_3"/>
    <property type="match status" value="1"/>
</dbReference>
<feature type="transmembrane region" description="Helical" evidence="7">
    <location>
        <begin position="12"/>
        <end position="30"/>
    </location>
</feature>
<organism evidence="8 9">
    <name type="scientific">Shewanella colwelliana</name>
    <name type="common">Alteromonas colwelliana</name>
    <dbReference type="NCBI Taxonomy" id="23"/>
    <lineage>
        <taxon>Bacteria</taxon>
        <taxon>Pseudomonadati</taxon>
        <taxon>Pseudomonadota</taxon>
        <taxon>Gammaproteobacteria</taxon>
        <taxon>Alteromonadales</taxon>
        <taxon>Shewanellaceae</taxon>
        <taxon>Shewanella</taxon>
    </lineage>
</organism>
<keyword evidence="6" id="KW-0769">Symport</keyword>
<keyword evidence="3 6" id="KW-0812">Transmembrane</keyword>
<keyword evidence="4 7" id="KW-1133">Transmembrane helix</keyword>
<proteinExistence type="inferred from homology"/>
<dbReference type="RefSeq" id="WP_069671342.1">
    <property type="nucleotide sequence ID" value="NZ_MCBT01000040.1"/>
</dbReference>
<dbReference type="CDD" id="cd10334">
    <property type="entry name" value="SLC6sbd_u1"/>
    <property type="match status" value="1"/>
</dbReference>
<feature type="transmembrane region" description="Helical" evidence="7">
    <location>
        <begin position="261"/>
        <end position="286"/>
    </location>
</feature>
<reference evidence="8 9" key="1">
    <citation type="submission" date="2016-07" db="EMBL/GenBank/DDBJ databases">
        <title>Whole-genome of two Shewanella species isolated from a digestive organ of sea cucumber Apostichopus japonicus Selenka 1867.</title>
        <authorList>
            <person name="Hong H.-H."/>
            <person name="Choi H."/>
            <person name="Cheon S."/>
            <person name="Oh J.-S."/>
            <person name="Lee H.-G."/>
            <person name="Park C."/>
        </authorList>
    </citation>
    <scope>NUCLEOTIDE SEQUENCE [LARGE SCALE GENOMIC DNA]</scope>
    <source>
        <strain evidence="8 9">CSB03KR</strain>
    </source>
</reference>
<feature type="transmembrane region" description="Helical" evidence="7">
    <location>
        <begin position="361"/>
        <end position="383"/>
    </location>
</feature>
<feature type="transmembrane region" description="Helical" evidence="7">
    <location>
        <begin position="149"/>
        <end position="172"/>
    </location>
</feature>
<dbReference type="PANTHER" id="PTHR42948">
    <property type="entry name" value="TRANSPORTER"/>
    <property type="match status" value="1"/>
</dbReference>
<comment type="similarity">
    <text evidence="6">Belongs to the sodium:neurotransmitter symporter (SNF) (TC 2.A.22) family.</text>
</comment>
<evidence type="ECO:0000256" key="2">
    <source>
        <dbReference type="ARBA" id="ARBA00022448"/>
    </source>
</evidence>
<feature type="transmembrane region" description="Helical" evidence="7">
    <location>
        <begin position="42"/>
        <end position="63"/>
    </location>
</feature>
<feature type="transmembrane region" description="Helical" evidence="7">
    <location>
        <begin position="228"/>
        <end position="249"/>
    </location>
</feature>
<evidence type="ECO:0000256" key="5">
    <source>
        <dbReference type="ARBA" id="ARBA00023136"/>
    </source>
</evidence>
<evidence type="ECO:0000256" key="6">
    <source>
        <dbReference type="RuleBase" id="RU003732"/>
    </source>
</evidence>
<dbReference type="STRING" id="23.BEL05_09485"/>
<dbReference type="Pfam" id="PF00209">
    <property type="entry name" value="SNF"/>
    <property type="match status" value="2"/>
</dbReference>
<dbReference type="GO" id="GO:0016020">
    <property type="term" value="C:membrane"/>
    <property type="evidence" value="ECO:0007669"/>
    <property type="project" value="UniProtKB-SubCell"/>
</dbReference>
<feature type="transmembrane region" description="Helical" evidence="7">
    <location>
        <begin position="94"/>
        <end position="117"/>
    </location>
</feature>
<evidence type="ECO:0000313" key="9">
    <source>
        <dbReference type="Proteomes" id="UP000095230"/>
    </source>
</evidence>
<dbReference type="PANTHER" id="PTHR42948:SF1">
    <property type="entry name" value="TRANSPORTER"/>
    <property type="match status" value="1"/>
</dbReference>
<dbReference type="PRINTS" id="PR00176">
    <property type="entry name" value="NANEUSMPORT"/>
</dbReference>
<comment type="subcellular location">
    <subcellularLocation>
        <location evidence="1">Membrane</location>
        <topology evidence="1">Multi-pass membrane protein</topology>
    </subcellularLocation>
</comment>
<evidence type="ECO:0000256" key="1">
    <source>
        <dbReference type="ARBA" id="ARBA00004141"/>
    </source>
</evidence>
<protein>
    <recommendedName>
        <fullName evidence="6">Transporter</fullName>
    </recommendedName>
</protein>
<dbReference type="NCBIfam" id="NF037979">
    <property type="entry name" value="Na_transp"/>
    <property type="match status" value="1"/>
</dbReference>
<evidence type="ECO:0000256" key="4">
    <source>
        <dbReference type="ARBA" id="ARBA00022989"/>
    </source>
</evidence>
<dbReference type="InterPro" id="IPR000175">
    <property type="entry name" value="Na/ntran_symport"/>
</dbReference>
<dbReference type="SUPFAM" id="SSF161070">
    <property type="entry name" value="SNF-like"/>
    <property type="match status" value="1"/>
</dbReference>
<evidence type="ECO:0000313" key="8">
    <source>
        <dbReference type="EMBL" id="OEG73627.1"/>
    </source>
</evidence>
<keyword evidence="5 7" id="KW-0472">Membrane</keyword>
<dbReference type="AlphaFoldDB" id="A0A1E5IT52"/>
<keyword evidence="2 6" id="KW-0813">Transport</keyword>
<sequence length="500" mass="54922">MKREQWNSRVGFILAAVGSAIGLGNIWRFPYMAYDNGGGAFFIPYLFAMLTAGIPFMIMEFSLGHKFRQTSPQIFAKLGNSIGIKLEWLGWFQVFIAAVIAVYYVAIIGWTISYLGFSFSQSWGDNPNQFFFQDYLKLGNNSPSSLGDFQAGIAISMTLAWTMTSIAILSGVKSGIERASKIMMPLLFIMVLVLIVRVLMLPGALSGLNYLFEPDFSRLLDTSVWSAAYGQIFFTLSVGFAIMLAYSSYLPSKADINNNAFMTVLINCGFSILAGILVFGVLGYMAEQQMKPLTEVVSSGIGLAFVTIPTAINLMPAPYILGPLFFTALVIAGLSSHISIIEAVTSAVIDKLNISRKMAGAIVCGTGYLVSMAFATNGGLLLLDLVDYFINNIALLLSCLIELLVIAWLLKIAILRQHANQRSEFKIGAWWEICLRFISPTILCAILLKNLYITLVEGYGDYPIADQLFLGWGLIGTMLFFAILINAVGKKDSFPTDEYK</sequence>
<comment type="caution">
    <text evidence="8">The sequence shown here is derived from an EMBL/GenBank/DDBJ whole genome shotgun (WGS) entry which is preliminary data.</text>
</comment>
<gene>
    <name evidence="8" type="ORF">BEL05_09485</name>
</gene>
<feature type="transmembrane region" description="Helical" evidence="7">
    <location>
        <begin position="324"/>
        <end position="349"/>
    </location>
</feature>
<dbReference type="GO" id="GO:0015293">
    <property type="term" value="F:symporter activity"/>
    <property type="evidence" value="ECO:0007669"/>
    <property type="project" value="UniProtKB-KW"/>
</dbReference>
<dbReference type="InterPro" id="IPR037272">
    <property type="entry name" value="SNS_sf"/>
</dbReference>
<dbReference type="EMBL" id="MCBT01000040">
    <property type="protein sequence ID" value="OEG73627.1"/>
    <property type="molecule type" value="Genomic_DNA"/>
</dbReference>
<dbReference type="PROSITE" id="PS00610">
    <property type="entry name" value="NA_NEUROTRAN_SYMP_1"/>
    <property type="match status" value="1"/>
</dbReference>
<evidence type="ECO:0000256" key="3">
    <source>
        <dbReference type="ARBA" id="ARBA00022692"/>
    </source>
</evidence>
<feature type="transmembrane region" description="Helical" evidence="7">
    <location>
        <begin position="468"/>
        <end position="488"/>
    </location>
</feature>
<accession>A0A1E5IT52</accession>
<dbReference type="Proteomes" id="UP000095230">
    <property type="component" value="Unassembled WGS sequence"/>
</dbReference>